<dbReference type="Proteomes" id="UP000838878">
    <property type="component" value="Chromosome 3"/>
</dbReference>
<dbReference type="OrthoDB" id="10259720at2759"/>
<organism evidence="7 8">
    <name type="scientific">Brenthis ino</name>
    <name type="common">lesser marbled fritillary</name>
    <dbReference type="NCBI Taxonomy" id="405034"/>
    <lineage>
        <taxon>Eukaryota</taxon>
        <taxon>Metazoa</taxon>
        <taxon>Ecdysozoa</taxon>
        <taxon>Arthropoda</taxon>
        <taxon>Hexapoda</taxon>
        <taxon>Insecta</taxon>
        <taxon>Pterygota</taxon>
        <taxon>Neoptera</taxon>
        <taxon>Endopterygota</taxon>
        <taxon>Lepidoptera</taxon>
        <taxon>Glossata</taxon>
        <taxon>Ditrysia</taxon>
        <taxon>Papilionoidea</taxon>
        <taxon>Nymphalidae</taxon>
        <taxon>Heliconiinae</taxon>
        <taxon>Argynnini</taxon>
        <taxon>Brenthis</taxon>
    </lineage>
</organism>
<evidence type="ECO:0000313" key="7">
    <source>
        <dbReference type="EMBL" id="CAH0722773.1"/>
    </source>
</evidence>
<evidence type="ECO:0000256" key="4">
    <source>
        <dbReference type="ARBA" id="ARBA00045182"/>
    </source>
</evidence>
<feature type="non-terminal residue" evidence="7">
    <location>
        <position position="995"/>
    </location>
</feature>
<evidence type="ECO:0000256" key="5">
    <source>
        <dbReference type="SAM" id="Coils"/>
    </source>
</evidence>
<dbReference type="Gene3D" id="1.10.287.1490">
    <property type="match status" value="1"/>
</dbReference>
<dbReference type="InterPro" id="IPR033290">
    <property type="entry name" value="CCDC39"/>
</dbReference>
<feature type="coiled-coil region" evidence="5">
    <location>
        <begin position="737"/>
        <end position="813"/>
    </location>
</feature>
<feature type="region of interest" description="Disordered" evidence="6">
    <location>
        <begin position="913"/>
        <end position="932"/>
    </location>
</feature>
<evidence type="ECO:0000256" key="6">
    <source>
        <dbReference type="SAM" id="MobiDB-lite"/>
    </source>
</evidence>
<dbReference type="AlphaFoldDB" id="A0A8J9VHQ8"/>
<keyword evidence="8" id="KW-1185">Reference proteome</keyword>
<feature type="compositionally biased region" description="Low complexity" evidence="6">
    <location>
        <begin position="918"/>
        <end position="932"/>
    </location>
</feature>
<dbReference type="PANTHER" id="PTHR18962:SF0">
    <property type="entry name" value="COILED-COIL DOMAIN-CONTAINING PROTEIN 39"/>
    <property type="match status" value="1"/>
</dbReference>
<feature type="coiled-coil region" evidence="5">
    <location>
        <begin position="87"/>
        <end position="145"/>
    </location>
</feature>
<dbReference type="Pfam" id="PF24161">
    <property type="entry name" value="CCDC39"/>
    <property type="match status" value="1"/>
</dbReference>
<evidence type="ECO:0000256" key="2">
    <source>
        <dbReference type="ARBA" id="ARBA00016725"/>
    </source>
</evidence>
<evidence type="ECO:0000256" key="3">
    <source>
        <dbReference type="ARBA" id="ARBA00023054"/>
    </source>
</evidence>
<dbReference type="GO" id="GO:0036159">
    <property type="term" value="P:inner dynein arm assembly"/>
    <property type="evidence" value="ECO:0007669"/>
    <property type="project" value="InterPro"/>
</dbReference>
<dbReference type="GO" id="GO:0060287">
    <property type="term" value="P:epithelial cilium movement involved in determination of left/right asymmetry"/>
    <property type="evidence" value="ECO:0007669"/>
    <property type="project" value="TreeGrafter"/>
</dbReference>
<dbReference type="PANTHER" id="PTHR18962">
    <property type="entry name" value="COILED-COIL DOMAIN-CONTAINING PROTEIN 39"/>
    <property type="match status" value="1"/>
</dbReference>
<comment type="similarity">
    <text evidence="1">Belongs to the CCDC39 family.</text>
</comment>
<evidence type="ECO:0000313" key="8">
    <source>
        <dbReference type="Proteomes" id="UP000838878"/>
    </source>
</evidence>
<comment type="function">
    <text evidence="4">Required for assembly of dynein regulatory complex (DRC) and inner dynein arm (IDA) complexes, which are responsible for ciliary beat regulation, thereby playing a central role in motility in cilia and flagella. Probably acts together with CCDC40 to form a molecular ruler that determines the 96 nanometer (nm) repeat length and arrangements of components in cilia and flagella. Not required for outer dynein arm complexes assembly.</text>
</comment>
<gene>
    <name evidence="7" type="ORF">BINO364_LOCUS8671</name>
</gene>
<dbReference type="GO" id="GO:0005576">
    <property type="term" value="C:extracellular region"/>
    <property type="evidence" value="ECO:0007669"/>
    <property type="project" value="GOC"/>
</dbReference>
<dbReference type="GO" id="GO:0060285">
    <property type="term" value="P:cilium-dependent cell motility"/>
    <property type="evidence" value="ECO:0007669"/>
    <property type="project" value="TreeGrafter"/>
</dbReference>
<evidence type="ECO:0000256" key="1">
    <source>
        <dbReference type="ARBA" id="ARBA00005805"/>
    </source>
</evidence>
<feature type="coiled-coil region" evidence="5">
    <location>
        <begin position="321"/>
        <end position="404"/>
    </location>
</feature>
<feature type="coiled-coil region" evidence="5">
    <location>
        <begin position="509"/>
        <end position="543"/>
    </location>
</feature>
<protein>
    <recommendedName>
        <fullName evidence="2">Coiled-coil domain-containing protein 39</fullName>
    </recommendedName>
</protein>
<proteinExistence type="inferred from homology"/>
<name>A0A8J9VHQ8_9NEOP</name>
<dbReference type="EMBL" id="OV170223">
    <property type="protein sequence ID" value="CAH0722773.1"/>
    <property type="molecule type" value="Genomic_DNA"/>
</dbReference>
<dbReference type="GO" id="GO:0005930">
    <property type="term" value="C:axoneme"/>
    <property type="evidence" value="ECO:0007669"/>
    <property type="project" value="InterPro"/>
</dbReference>
<keyword evidence="3 5" id="KW-0175">Coiled coil</keyword>
<feature type="coiled-coil region" evidence="5">
    <location>
        <begin position="181"/>
        <end position="215"/>
    </location>
</feature>
<accession>A0A8J9VHQ8</accession>
<sequence length="995" mass="113229">MSENNEKVPRYMSQLLEELGWGQGTRIPLADPDNQSLETVLIDRQNEIQCLKEALILQNQKRDDLNKYKNFVHTEYQENTRLLFAHKQQLEQEIKLQQLSFNEAERLERDVVDCNKQNNSISSRIEKLQNNIAKLLKKADSLKSEVCGERGALQEWRAALERSAGDITAIEQFTKQDFSKAKALETKRQKLKVEHDQMQERLNQLVSNLSAEERACERISIQVIEGMEQRKQMMNMWTSAVENLRQRDNDIRHIREDYAVLEAEAQSLAEQCREQQSFCAQQRGNNADAQRDCLQLAQRLAQTRLAQQHAQEQNVGLDSEAHSLQRELSNIRVALERLHMENRQLLDDQHKKDLALNALNSKIKELKEKLVDSTDKSKCSEKRAKELEDMLNEEERYASQLTVNQQRAMHCSFVEQQKLLSLKNEEKLFHMQLKSSKACMSKLDTKQEGVERNLQSQKESLYAICYQVETTGARVAHMEGAQAERECSAELAAREERLNAVRARHAARAAVLERHANKLHDDMRRLTRDLELLGEDHKRLQSRLKTSMLNVEGGDKETRQQRDAWRRRRVDEALLRLRVAHAARALAGLGDAAYTLDAQRLQVDAAMNERLVEINARRDMFAVQRRALLEQCGRLRAGVREREQRVLQLVKRYDIFIASLGKDEAGQQLSVTFFKIKFAAERAELRSRGAALDADIGRRERDVRALEAALRVLHAAHDRFLRRIAPLPTDAPEIEEIDELSRQYYAKRDELKELNAKIAEIEESIDEFSSQLTTLNDKYKQLSLRESECENDIENIRERIEKQESRLQKAREVVRVNARRAKKLIEGADDWRIFQMSLHIRDYGEAAAGAAAALGALAARGGAAAARAAALLAAAGLARLLAPAQRRLALRLQRIITDASSLSKESKESIADVDESELSVSSSSSGSGASAASGAGRRLAALRRRLAPRLREPALVDDIREQARRSTISLRVISLGLDEAAPTLPPSNAARKSLR</sequence>
<dbReference type="SUPFAM" id="SSF57997">
    <property type="entry name" value="Tropomyosin"/>
    <property type="match status" value="1"/>
</dbReference>
<reference evidence="7" key="1">
    <citation type="submission" date="2021-12" db="EMBL/GenBank/DDBJ databases">
        <authorList>
            <person name="Martin H S."/>
        </authorList>
    </citation>
    <scope>NUCLEOTIDE SEQUENCE</scope>
</reference>